<feature type="non-terminal residue" evidence="1">
    <location>
        <position position="1"/>
    </location>
</feature>
<dbReference type="AlphaFoldDB" id="A0A392QZX7"/>
<comment type="caution">
    <text evidence="1">The sequence shown here is derived from an EMBL/GenBank/DDBJ whole genome shotgun (WGS) entry which is preliminary data.</text>
</comment>
<sequence>GYYPHAYHSQPQQMDIQGNFPRAGAMSHHLGNRWIVQEPNPMQGFPDSGQQHP</sequence>
<evidence type="ECO:0000313" key="2">
    <source>
        <dbReference type="Proteomes" id="UP000265520"/>
    </source>
</evidence>
<name>A0A392QZX7_9FABA</name>
<evidence type="ECO:0000313" key="1">
    <source>
        <dbReference type="EMBL" id="MCI29901.1"/>
    </source>
</evidence>
<reference evidence="1 2" key="1">
    <citation type="journal article" date="2018" name="Front. Plant Sci.">
        <title>Red Clover (Trifolium pratense) and Zigzag Clover (T. medium) - A Picture of Genomic Similarities and Differences.</title>
        <authorList>
            <person name="Dluhosova J."/>
            <person name="Istvanek J."/>
            <person name="Nedelnik J."/>
            <person name="Repkova J."/>
        </authorList>
    </citation>
    <scope>NUCLEOTIDE SEQUENCE [LARGE SCALE GENOMIC DNA]</scope>
    <source>
        <strain evidence="2">cv. 10/8</strain>
        <tissue evidence="1">Leaf</tissue>
    </source>
</reference>
<keyword evidence="2" id="KW-1185">Reference proteome</keyword>
<accession>A0A392QZX7</accession>
<protein>
    <submittedName>
        <fullName evidence="1">Serine-rich adhesin for platelets-like</fullName>
    </submittedName>
</protein>
<organism evidence="1 2">
    <name type="scientific">Trifolium medium</name>
    <dbReference type="NCBI Taxonomy" id="97028"/>
    <lineage>
        <taxon>Eukaryota</taxon>
        <taxon>Viridiplantae</taxon>
        <taxon>Streptophyta</taxon>
        <taxon>Embryophyta</taxon>
        <taxon>Tracheophyta</taxon>
        <taxon>Spermatophyta</taxon>
        <taxon>Magnoliopsida</taxon>
        <taxon>eudicotyledons</taxon>
        <taxon>Gunneridae</taxon>
        <taxon>Pentapetalae</taxon>
        <taxon>rosids</taxon>
        <taxon>fabids</taxon>
        <taxon>Fabales</taxon>
        <taxon>Fabaceae</taxon>
        <taxon>Papilionoideae</taxon>
        <taxon>50 kb inversion clade</taxon>
        <taxon>NPAAA clade</taxon>
        <taxon>Hologalegina</taxon>
        <taxon>IRL clade</taxon>
        <taxon>Trifolieae</taxon>
        <taxon>Trifolium</taxon>
    </lineage>
</organism>
<dbReference type="EMBL" id="LXQA010175727">
    <property type="protein sequence ID" value="MCI29901.1"/>
    <property type="molecule type" value="Genomic_DNA"/>
</dbReference>
<dbReference type="Proteomes" id="UP000265520">
    <property type="component" value="Unassembled WGS sequence"/>
</dbReference>
<proteinExistence type="predicted"/>